<sequence>MKYVFVSRKGDQETFKTFYRDLINLSNKSILEQYNREVNIGIVGVHAQALKLLALRKIFLERFGESPINFEDNMVISLSGRRTSFLTK</sequence>
<accession>A0ABV2TX04</accession>
<proteinExistence type="predicted"/>
<protein>
    <submittedName>
        <fullName evidence="1">Uncharacterized protein</fullName>
    </submittedName>
</protein>
<name>A0ABV2TX04_9FLAO</name>
<reference evidence="1 2" key="1">
    <citation type="submission" date="2024-07" db="EMBL/GenBank/DDBJ databases">
        <title>The genome sequence of type strain Sediminicola luteus GDMCC 1.2596T.</title>
        <authorList>
            <person name="Liu Y."/>
        </authorList>
    </citation>
    <scope>NUCLEOTIDE SEQUENCE [LARGE SCALE GENOMIC DNA]</scope>
    <source>
        <strain evidence="1 2">GDMCC 1.2596</strain>
    </source>
</reference>
<keyword evidence="2" id="KW-1185">Reference proteome</keyword>
<organism evidence="1 2">
    <name type="scientific">Sediminicola luteus</name>
    <dbReference type="NCBI Taxonomy" id="319238"/>
    <lineage>
        <taxon>Bacteria</taxon>
        <taxon>Pseudomonadati</taxon>
        <taxon>Bacteroidota</taxon>
        <taxon>Flavobacteriia</taxon>
        <taxon>Flavobacteriales</taxon>
        <taxon>Flavobacteriaceae</taxon>
        <taxon>Sediminicola</taxon>
    </lineage>
</organism>
<evidence type="ECO:0000313" key="1">
    <source>
        <dbReference type="EMBL" id="MET7029806.1"/>
    </source>
</evidence>
<dbReference type="Proteomes" id="UP001549773">
    <property type="component" value="Unassembled WGS sequence"/>
</dbReference>
<gene>
    <name evidence="1" type="ORF">ABXZ32_10385</name>
</gene>
<comment type="caution">
    <text evidence="1">The sequence shown here is derived from an EMBL/GenBank/DDBJ whole genome shotgun (WGS) entry which is preliminary data.</text>
</comment>
<dbReference type="RefSeq" id="WP_354618610.1">
    <property type="nucleotide sequence ID" value="NZ_JBEWYP010000005.1"/>
</dbReference>
<dbReference type="EMBL" id="JBEWYP010000005">
    <property type="protein sequence ID" value="MET7029806.1"/>
    <property type="molecule type" value="Genomic_DNA"/>
</dbReference>
<evidence type="ECO:0000313" key="2">
    <source>
        <dbReference type="Proteomes" id="UP001549773"/>
    </source>
</evidence>